<keyword evidence="7 8" id="KW-0472">Membrane</keyword>
<keyword evidence="5 8" id="KW-0812">Transmembrane</keyword>
<evidence type="ECO:0000256" key="5">
    <source>
        <dbReference type="ARBA" id="ARBA00022692"/>
    </source>
</evidence>
<keyword evidence="10" id="KW-1185">Reference proteome</keyword>
<dbReference type="SUPFAM" id="SSF81345">
    <property type="entry name" value="ABC transporter involved in vitamin B12 uptake, BtuC"/>
    <property type="match status" value="1"/>
</dbReference>
<feature type="transmembrane region" description="Helical" evidence="8">
    <location>
        <begin position="214"/>
        <end position="234"/>
    </location>
</feature>
<feature type="transmembrane region" description="Helical" evidence="8">
    <location>
        <begin position="300"/>
        <end position="321"/>
    </location>
</feature>
<evidence type="ECO:0000313" key="10">
    <source>
        <dbReference type="Proteomes" id="UP001269375"/>
    </source>
</evidence>
<evidence type="ECO:0000313" key="9">
    <source>
        <dbReference type="EMBL" id="MDR5895925.1"/>
    </source>
</evidence>
<dbReference type="InterPro" id="IPR037294">
    <property type="entry name" value="ABC_BtuC-like"/>
</dbReference>
<keyword evidence="6 8" id="KW-1133">Transmembrane helix</keyword>
<evidence type="ECO:0000256" key="4">
    <source>
        <dbReference type="ARBA" id="ARBA00022475"/>
    </source>
</evidence>
<protein>
    <submittedName>
        <fullName evidence="9">Iron ABC transporter permease</fullName>
    </submittedName>
</protein>
<evidence type="ECO:0000256" key="6">
    <source>
        <dbReference type="ARBA" id="ARBA00022989"/>
    </source>
</evidence>
<comment type="similarity">
    <text evidence="2">Belongs to the binding-protein-dependent transport system permease family. FecCD subfamily.</text>
</comment>
<evidence type="ECO:0000256" key="7">
    <source>
        <dbReference type="ARBA" id="ARBA00023136"/>
    </source>
</evidence>
<keyword evidence="3" id="KW-0813">Transport</keyword>
<keyword evidence="4" id="KW-1003">Cell membrane</keyword>
<dbReference type="CDD" id="cd06550">
    <property type="entry name" value="TM_ABC_iron-siderophores_like"/>
    <property type="match status" value="1"/>
</dbReference>
<dbReference type="Proteomes" id="UP001269375">
    <property type="component" value="Unassembled WGS sequence"/>
</dbReference>
<dbReference type="RefSeq" id="WP_251589848.1">
    <property type="nucleotide sequence ID" value="NZ_JAMLJI010000001.1"/>
</dbReference>
<dbReference type="Pfam" id="PF01032">
    <property type="entry name" value="FecCD"/>
    <property type="match status" value="1"/>
</dbReference>
<dbReference type="PANTHER" id="PTHR30472">
    <property type="entry name" value="FERRIC ENTEROBACTIN TRANSPORT SYSTEM PERMEASE PROTEIN"/>
    <property type="match status" value="1"/>
</dbReference>
<name>A0ABU1GV60_9GAMM</name>
<feature type="transmembrane region" description="Helical" evidence="8">
    <location>
        <begin position="141"/>
        <end position="162"/>
    </location>
</feature>
<evidence type="ECO:0000256" key="2">
    <source>
        <dbReference type="ARBA" id="ARBA00007935"/>
    </source>
</evidence>
<dbReference type="InterPro" id="IPR000522">
    <property type="entry name" value="ABC_transptr_permease_BtuC"/>
</dbReference>
<comment type="subcellular location">
    <subcellularLocation>
        <location evidence="1">Cell membrane</location>
        <topology evidence="1">Multi-pass membrane protein</topology>
    </subcellularLocation>
</comment>
<feature type="transmembrane region" description="Helical" evidence="8">
    <location>
        <begin position="71"/>
        <end position="97"/>
    </location>
</feature>
<feature type="transmembrane region" description="Helical" evidence="8">
    <location>
        <begin position="25"/>
        <end position="51"/>
    </location>
</feature>
<evidence type="ECO:0000256" key="8">
    <source>
        <dbReference type="SAM" id="Phobius"/>
    </source>
</evidence>
<feature type="transmembrane region" description="Helical" evidence="8">
    <location>
        <begin position="174"/>
        <end position="194"/>
    </location>
</feature>
<gene>
    <name evidence="9" type="ORF">QC825_07575</name>
</gene>
<feature type="transmembrane region" description="Helical" evidence="8">
    <location>
        <begin position="109"/>
        <end position="135"/>
    </location>
</feature>
<proteinExistence type="inferred from homology"/>
<feature type="transmembrane region" description="Helical" evidence="8">
    <location>
        <begin position="328"/>
        <end position="350"/>
    </location>
</feature>
<sequence>MASFVTQTRAGQAERYSASVGRRTLLLVLLIALAFAALIADIMVGSGTLSLSEVLNGLFRPDEVSASTRVIIWQLRMPMTLMAVLTGMGLALAGLLMQTVLNNPLAEPLTLGVSSAAGFGASLALAFNASVLSALPFLNQSLLVATNAFFFSLLTVGLILMLAGRRMGLQTITLLGIALHFVFSALLGLVQYLASADQLQSMVFWQMGSLMRASWTQIQLCAAVMVVALVLVFTRTWALTALRSFGDEAAVFGLNVRRLRILMLALAAVLAGAVTSVVGIIGFVGLVAPHVARMLVGEDQRFMVGVTLACGVIFMTLASLASKLIIPGVALPIGMMTSLIGLPFFIVLIMRDQRLSVR</sequence>
<dbReference type="PANTHER" id="PTHR30472:SF25">
    <property type="entry name" value="ABC TRANSPORTER PERMEASE PROTEIN MJ0876-RELATED"/>
    <property type="match status" value="1"/>
</dbReference>
<evidence type="ECO:0000256" key="3">
    <source>
        <dbReference type="ARBA" id="ARBA00022448"/>
    </source>
</evidence>
<feature type="transmembrane region" description="Helical" evidence="8">
    <location>
        <begin position="261"/>
        <end position="288"/>
    </location>
</feature>
<dbReference type="Gene3D" id="1.10.3470.10">
    <property type="entry name" value="ABC transporter involved in vitamin B12 uptake, BtuC"/>
    <property type="match status" value="1"/>
</dbReference>
<comment type="caution">
    <text evidence="9">The sequence shown here is derived from an EMBL/GenBank/DDBJ whole genome shotgun (WGS) entry which is preliminary data.</text>
</comment>
<reference evidence="9 10" key="1">
    <citation type="submission" date="2023-04" db="EMBL/GenBank/DDBJ databases">
        <title>A long-awaited taxogenomic arrangement of the family Halomonadaceae.</title>
        <authorList>
            <person name="De La Haba R."/>
            <person name="Chuvochina M."/>
            <person name="Wittouck S."/>
            <person name="Arahal D.R."/>
            <person name="Sanchez-Porro C."/>
            <person name="Hugenholtz P."/>
            <person name="Ventosa A."/>
        </authorList>
    </citation>
    <scope>NUCLEOTIDE SEQUENCE [LARGE SCALE GENOMIC DNA]</scope>
    <source>
        <strain evidence="9 10">DSM 22428</strain>
    </source>
</reference>
<dbReference type="EMBL" id="JARWAO010000003">
    <property type="protein sequence ID" value="MDR5895925.1"/>
    <property type="molecule type" value="Genomic_DNA"/>
</dbReference>
<accession>A0ABU1GV60</accession>
<evidence type="ECO:0000256" key="1">
    <source>
        <dbReference type="ARBA" id="ARBA00004651"/>
    </source>
</evidence>
<organism evidence="9 10">
    <name type="scientific">Larsenimonas suaedae</name>
    <dbReference type="NCBI Taxonomy" id="1851019"/>
    <lineage>
        <taxon>Bacteria</taxon>
        <taxon>Pseudomonadati</taxon>
        <taxon>Pseudomonadota</taxon>
        <taxon>Gammaproteobacteria</taxon>
        <taxon>Oceanospirillales</taxon>
        <taxon>Halomonadaceae</taxon>
        <taxon>Larsenimonas</taxon>
    </lineage>
</organism>